<dbReference type="AlphaFoldDB" id="A0A8H7PVP7"/>
<feature type="compositionally biased region" description="Polar residues" evidence="1">
    <location>
        <begin position="291"/>
        <end position="305"/>
    </location>
</feature>
<proteinExistence type="predicted"/>
<feature type="region of interest" description="Disordered" evidence="1">
    <location>
        <begin position="129"/>
        <end position="153"/>
    </location>
</feature>
<feature type="compositionally biased region" description="Acidic residues" evidence="1">
    <location>
        <begin position="70"/>
        <end position="82"/>
    </location>
</feature>
<reference evidence="3" key="1">
    <citation type="submission" date="2020-12" db="EMBL/GenBank/DDBJ databases">
        <title>Metabolic potential, ecology and presence of endohyphal bacteria is reflected in genomic diversity of Mucoromycotina.</title>
        <authorList>
            <person name="Muszewska A."/>
            <person name="Okrasinska A."/>
            <person name="Steczkiewicz K."/>
            <person name="Drgas O."/>
            <person name="Orlowska M."/>
            <person name="Perlinska-Lenart U."/>
            <person name="Aleksandrzak-Piekarczyk T."/>
            <person name="Szatraj K."/>
            <person name="Zielenkiewicz U."/>
            <person name="Pilsyk S."/>
            <person name="Malc E."/>
            <person name="Mieczkowski P."/>
            <person name="Kruszewska J.S."/>
            <person name="Biernat P."/>
            <person name="Pawlowska J."/>
        </authorList>
    </citation>
    <scope>NUCLEOTIDE SEQUENCE</scope>
    <source>
        <strain evidence="3">WA0000051536</strain>
    </source>
</reference>
<dbReference type="Pfam" id="PF20497">
    <property type="entry name" value="SWI-SNF_Ssr4_C"/>
    <property type="match status" value="1"/>
</dbReference>
<organism evidence="3 4">
    <name type="scientific">Umbelopsis vinacea</name>
    <dbReference type="NCBI Taxonomy" id="44442"/>
    <lineage>
        <taxon>Eukaryota</taxon>
        <taxon>Fungi</taxon>
        <taxon>Fungi incertae sedis</taxon>
        <taxon>Mucoromycota</taxon>
        <taxon>Mucoromycotina</taxon>
        <taxon>Umbelopsidomycetes</taxon>
        <taxon>Umbelopsidales</taxon>
        <taxon>Umbelopsidaceae</taxon>
        <taxon>Umbelopsis</taxon>
    </lineage>
</organism>
<dbReference type="OrthoDB" id="5321006at2759"/>
<name>A0A8H7PVP7_9FUNG</name>
<feature type="compositionally biased region" description="Polar residues" evidence="1">
    <location>
        <begin position="13"/>
        <end position="27"/>
    </location>
</feature>
<comment type="caution">
    <text evidence="3">The sequence shown here is derived from an EMBL/GenBank/DDBJ whole genome shotgun (WGS) entry which is preliminary data.</text>
</comment>
<sequence length="335" mass="37863">MASAYYYNPAAGNPQNPNMPTMHNMNQIPMGMQPYGQPQYRGQVPVQDPAAMRKRTPSKSKPSGPHPQNEEADEPSGDELDDISTRDIAMARYKRNHDYLSEIFTPYTSSSIIPPPFNLSKSEEELKQSIVSESKQKETEDEMARSKEQHTEKLNSIRQRIDGFWKNMNEVKDISDLEGVSRSQKIMEESTNLKIEHNAELVHHVQIPGLEAEDPIPDHSSNLIRNVNSMPGVDSQINSEPQLESEFEAQLMASTQHVEDSNKEVEFSWQTQGQSNAIDDNDFMFNEMMATTPTQEETPSVNEFLQTPEYDSVTKTPEQSGSDDLATHNPSDNNM</sequence>
<keyword evidence="4" id="KW-1185">Reference proteome</keyword>
<evidence type="ECO:0000256" key="1">
    <source>
        <dbReference type="SAM" id="MobiDB-lite"/>
    </source>
</evidence>
<feature type="compositionally biased region" description="Polar residues" evidence="1">
    <location>
        <begin position="313"/>
        <end position="335"/>
    </location>
</feature>
<feature type="region of interest" description="Disordered" evidence="1">
    <location>
        <begin position="291"/>
        <end position="335"/>
    </location>
</feature>
<accession>A0A8H7PVP7</accession>
<dbReference type="EMBL" id="JAEPRA010000009">
    <property type="protein sequence ID" value="KAG2180615.1"/>
    <property type="molecule type" value="Genomic_DNA"/>
</dbReference>
<protein>
    <recommendedName>
        <fullName evidence="2">SWI/SNF and RSC complexes subunit Ssr4 C-terminal domain-containing protein</fullName>
    </recommendedName>
</protein>
<feature type="compositionally biased region" description="Basic and acidic residues" evidence="1">
    <location>
        <begin position="134"/>
        <end position="153"/>
    </location>
</feature>
<feature type="domain" description="SWI/SNF and RSC complexes subunit Ssr4 C-terminal" evidence="2">
    <location>
        <begin position="70"/>
        <end position="177"/>
    </location>
</feature>
<evidence type="ECO:0000313" key="4">
    <source>
        <dbReference type="Proteomes" id="UP000612746"/>
    </source>
</evidence>
<dbReference type="Proteomes" id="UP000612746">
    <property type="component" value="Unassembled WGS sequence"/>
</dbReference>
<gene>
    <name evidence="3" type="ORF">INT44_003619</name>
</gene>
<evidence type="ECO:0000259" key="2">
    <source>
        <dbReference type="Pfam" id="PF20497"/>
    </source>
</evidence>
<dbReference type="InterPro" id="IPR046464">
    <property type="entry name" value="SWI-SNF_Ssr4_C"/>
</dbReference>
<feature type="region of interest" description="Disordered" evidence="1">
    <location>
        <begin position="1"/>
        <end position="84"/>
    </location>
</feature>
<evidence type="ECO:0000313" key="3">
    <source>
        <dbReference type="EMBL" id="KAG2180615.1"/>
    </source>
</evidence>